<name>A0A2T3HLF5_9SPHI</name>
<dbReference type="PANTHER" id="PTHR39624:SF2">
    <property type="entry name" value="OSMC-LIKE PROTEIN"/>
    <property type="match status" value="1"/>
</dbReference>
<sequence length="137" mass="15493">MKYLLETPVRGKIGGKKFETAIQWRNGVLITDEPEILGGKDKGPDPYTLLLSSLVSCTLATLRMYIDLKGLDIPEIEVEANMHQGIENHRTVLKIVRRIVIRQEADLELQERLVRVAENCPVSRILKGDIKIATEMN</sequence>
<dbReference type="RefSeq" id="WP_107215537.1">
    <property type="nucleotide sequence ID" value="NZ_KZ686269.1"/>
</dbReference>
<reference evidence="1 2" key="1">
    <citation type="submission" date="2018-03" db="EMBL/GenBank/DDBJ databases">
        <authorList>
            <person name="Keele B.F."/>
        </authorList>
    </citation>
    <scope>NUCLEOTIDE SEQUENCE [LARGE SCALE GENOMIC DNA]</scope>
    <source>
        <strain evidence="1 2">YL28-9</strain>
    </source>
</reference>
<proteinExistence type="predicted"/>
<dbReference type="SUPFAM" id="SSF82784">
    <property type="entry name" value="OsmC-like"/>
    <property type="match status" value="1"/>
</dbReference>
<keyword evidence="2" id="KW-1185">Reference proteome</keyword>
<dbReference type="InterPro" id="IPR036102">
    <property type="entry name" value="OsmC/Ohrsf"/>
</dbReference>
<evidence type="ECO:0000313" key="1">
    <source>
        <dbReference type="EMBL" id="PST83277.1"/>
    </source>
</evidence>
<dbReference type="AlphaFoldDB" id="A0A2T3HLF5"/>
<gene>
    <name evidence="1" type="ORF">C7T94_11855</name>
</gene>
<evidence type="ECO:0000313" key="2">
    <source>
        <dbReference type="Proteomes" id="UP000240912"/>
    </source>
</evidence>
<dbReference type="EMBL" id="PYLS01000005">
    <property type="protein sequence ID" value="PST83277.1"/>
    <property type="molecule type" value="Genomic_DNA"/>
</dbReference>
<dbReference type="OrthoDB" id="9791538at2"/>
<protein>
    <submittedName>
        <fullName evidence="1">Osmotically inducible protein OsmC</fullName>
    </submittedName>
</protein>
<dbReference type="Gene3D" id="3.30.300.20">
    <property type="match status" value="1"/>
</dbReference>
<dbReference type="InterPro" id="IPR015946">
    <property type="entry name" value="KH_dom-like_a/b"/>
</dbReference>
<organism evidence="1 2">
    <name type="scientific">Pedobacter yulinensis</name>
    <dbReference type="NCBI Taxonomy" id="2126353"/>
    <lineage>
        <taxon>Bacteria</taxon>
        <taxon>Pseudomonadati</taxon>
        <taxon>Bacteroidota</taxon>
        <taxon>Sphingobacteriia</taxon>
        <taxon>Sphingobacteriales</taxon>
        <taxon>Sphingobacteriaceae</taxon>
        <taxon>Pedobacter</taxon>
    </lineage>
</organism>
<accession>A0A2T3HLF5</accession>
<dbReference type="Pfam" id="PF02566">
    <property type="entry name" value="OsmC"/>
    <property type="match status" value="1"/>
</dbReference>
<dbReference type="PANTHER" id="PTHR39624">
    <property type="entry name" value="PROTEIN INVOLVED IN RIMO-MEDIATED BETA-METHYLTHIOLATION OF RIBOSOMAL PROTEIN S12 YCAO"/>
    <property type="match status" value="1"/>
</dbReference>
<comment type="caution">
    <text evidence="1">The sequence shown here is derived from an EMBL/GenBank/DDBJ whole genome shotgun (WGS) entry which is preliminary data.</text>
</comment>
<dbReference type="Proteomes" id="UP000240912">
    <property type="component" value="Unassembled WGS sequence"/>
</dbReference>
<dbReference type="InterPro" id="IPR003718">
    <property type="entry name" value="OsmC/Ohr_fam"/>
</dbReference>